<accession>A0A1G4XPQ4</accession>
<evidence type="ECO:0000313" key="1">
    <source>
        <dbReference type="EMBL" id="SCX43127.1"/>
    </source>
</evidence>
<dbReference type="EMBL" id="FMUH01000002">
    <property type="protein sequence ID" value="SCX43127.1"/>
    <property type="molecule type" value="Genomic_DNA"/>
</dbReference>
<protein>
    <recommendedName>
        <fullName evidence="3">Camelysin metallo-endopeptidase</fullName>
    </recommendedName>
</protein>
<name>A0A1G4XPQ4_9ACTN</name>
<dbReference type="RefSeq" id="WP_207798328.1">
    <property type="nucleotide sequence ID" value="NZ_FMUH01000002.1"/>
</dbReference>
<reference evidence="2" key="1">
    <citation type="submission" date="2016-10" db="EMBL/GenBank/DDBJ databases">
        <authorList>
            <person name="Varghese N."/>
            <person name="Submissions S."/>
        </authorList>
    </citation>
    <scope>NUCLEOTIDE SEQUENCE [LARGE SCALE GENOMIC DNA]</scope>
    <source>
        <strain evidence="2">DSM 45722</strain>
    </source>
</reference>
<dbReference type="STRING" id="1960309.SAMN03159343_1176"/>
<dbReference type="Proteomes" id="UP000198981">
    <property type="component" value="Unassembled WGS sequence"/>
</dbReference>
<keyword evidence="2" id="KW-1185">Reference proteome</keyword>
<evidence type="ECO:0008006" key="3">
    <source>
        <dbReference type="Google" id="ProtNLM"/>
    </source>
</evidence>
<organism evidence="1 2">
    <name type="scientific">Klenkia marina</name>
    <dbReference type="NCBI Taxonomy" id="1960309"/>
    <lineage>
        <taxon>Bacteria</taxon>
        <taxon>Bacillati</taxon>
        <taxon>Actinomycetota</taxon>
        <taxon>Actinomycetes</taxon>
        <taxon>Geodermatophilales</taxon>
        <taxon>Geodermatophilaceae</taxon>
        <taxon>Klenkia</taxon>
    </lineage>
</organism>
<proteinExistence type="predicted"/>
<gene>
    <name evidence="1" type="ORF">SAMN03159343_1176</name>
</gene>
<evidence type="ECO:0000313" key="2">
    <source>
        <dbReference type="Proteomes" id="UP000198981"/>
    </source>
</evidence>
<dbReference type="AlphaFoldDB" id="A0A1G4XPQ4"/>
<sequence length="211" mass="21003">MRTATTRRTRRGTGRRVAISLGAVGAAAAVAGLGTFGTFTSSTTATETVNTGTVQLTIGTAGSAANRLSVTAGAIVPGDTISRAVTLTNASSDQALGSVVLNTTATTTSILDTGANGLTMAVQACSVPWTEAGTAPAYTYTCTGTTTTVVATRAVLGTNLPVTTPALLAPAGTANLVVTLALPVAADNAYQTKTSVIQFEFVGTQRSGTAR</sequence>